<dbReference type="GO" id="GO:0008270">
    <property type="term" value="F:zinc ion binding"/>
    <property type="evidence" value="ECO:0007669"/>
    <property type="project" value="InterPro"/>
</dbReference>
<dbReference type="InterPro" id="IPR002711">
    <property type="entry name" value="HNH"/>
</dbReference>
<dbReference type="RefSeq" id="WP_095042840.1">
    <property type="nucleotide sequence ID" value="NZ_LN890655.1"/>
</dbReference>
<dbReference type="OrthoDB" id="167033at2"/>
<dbReference type="KEGG" id="pbf:CFX0092_A1454"/>
<name>A0A160T1H3_9CHLR</name>
<protein>
    <submittedName>
        <fullName evidence="2">HNH endonuclease</fullName>
    </submittedName>
</protein>
<dbReference type="CDD" id="cd00085">
    <property type="entry name" value="HNHc"/>
    <property type="match status" value="1"/>
</dbReference>
<dbReference type="SMART" id="SM00507">
    <property type="entry name" value="HNHc"/>
    <property type="match status" value="1"/>
</dbReference>
<evidence type="ECO:0000313" key="3">
    <source>
        <dbReference type="Proteomes" id="UP000215027"/>
    </source>
</evidence>
<feature type="domain" description="HNH nuclease" evidence="1">
    <location>
        <begin position="213"/>
        <end position="271"/>
    </location>
</feature>
<accession>A0A160T1H3</accession>
<dbReference type="InterPro" id="IPR003615">
    <property type="entry name" value="HNH_nuc"/>
</dbReference>
<organism evidence="2 3">
    <name type="scientific">Candidatus Promineifilum breve</name>
    <dbReference type="NCBI Taxonomy" id="1806508"/>
    <lineage>
        <taxon>Bacteria</taxon>
        <taxon>Bacillati</taxon>
        <taxon>Chloroflexota</taxon>
        <taxon>Ardenticatenia</taxon>
        <taxon>Candidatus Promineifilales</taxon>
        <taxon>Candidatus Promineifilaceae</taxon>
        <taxon>Candidatus Promineifilum</taxon>
    </lineage>
</organism>
<dbReference type="EMBL" id="LN890655">
    <property type="protein sequence ID" value="CUS03332.2"/>
    <property type="molecule type" value="Genomic_DNA"/>
</dbReference>
<keyword evidence="2" id="KW-0540">Nuclease</keyword>
<evidence type="ECO:0000313" key="2">
    <source>
        <dbReference type="EMBL" id="CUS03332.2"/>
    </source>
</evidence>
<keyword evidence="3" id="KW-1185">Reference proteome</keyword>
<evidence type="ECO:0000259" key="1">
    <source>
        <dbReference type="SMART" id="SM00507"/>
    </source>
</evidence>
<dbReference type="GO" id="GO:0004519">
    <property type="term" value="F:endonuclease activity"/>
    <property type="evidence" value="ECO:0007669"/>
    <property type="project" value="UniProtKB-KW"/>
</dbReference>
<keyword evidence="2" id="KW-0378">Hydrolase</keyword>
<proteinExistence type="predicted"/>
<dbReference type="Gene3D" id="1.10.30.50">
    <property type="match status" value="1"/>
</dbReference>
<reference evidence="2" key="1">
    <citation type="submission" date="2016-01" db="EMBL/GenBank/DDBJ databases">
        <authorList>
            <person name="Mcilroy J.S."/>
            <person name="Karst M S."/>
            <person name="Albertsen M."/>
        </authorList>
    </citation>
    <scope>NUCLEOTIDE SEQUENCE</scope>
    <source>
        <strain evidence="2">Cfx-K</strain>
    </source>
</reference>
<dbReference type="Proteomes" id="UP000215027">
    <property type="component" value="Chromosome I"/>
</dbReference>
<keyword evidence="2" id="KW-0255">Endonuclease</keyword>
<dbReference type="GO" id="GO:0003676">
    <property type="term" value="F:nucleic acid binding"/>
    <property type="evidence" value="ECO:0007669"/>
    <property type="project" value="InterPro"/>
</dbReference>
<sequence length="292" mass="34109">MERATFEGHFYETYYFANIVRNVLHDQISYLRLLDNFYGADPDFEFAQPFPKYSAFHKFIEFLVTEIINDEVFEIELDVRQDTFERYSHMPIAMNDLRPTSLPIEKALIYYNIEHTSFVDWLKNLNKEFLDADDNDVSDYYDELTLEGPFETLVESAVREVFFILFQNRGLMLLFNEMMAGLIFGLGADTLEGECDSFFAKPGVLKRAHIPRWVQRAVYFRDRGLCVICQRDLSGIINISSIEHYDHIVPLAQGGLNDVSNIQLLCQDCNLKKRNNNAQTSSLYEAWYPMND</sequence>
<dbReference type="Pfam" id="PF01844">
    <property type="entry name" value="HNH"/>
    <property type="match status" value="1"/>
</dbReference>
<gene>
    <name evidence="2" type="ORF">CFX0092_A1454</name>
</gene>
<dbReference type="AlphaFoldDB" id="A0A160T1H3"/>